<name>A0AAE8YFU0_9CAUD</name>
<proteinExistence type="predicted"/>
<sequence length="68" mass="7667">MPLSREFSGRKSRSNQLVVSGKSFLGPPNLSIIVRLVACWSYMLHEVQRTNTRSNRIVCAMCILSVEV</sequence>
<evidence type="ECO:0000313" key="2">
    <source>
        <dbReference type="Proteomes" id="UP000828386"/>
    </source>
</evidence>
<reference evidence="1 2" key="1">
    <citation type="submission" date="2021-07" db="EMBL/GenBank/DDBJ databases">
        <authorList>
            <person name="Bleriot I."/>
            <person name="Blasco L."/>
            <person name="Pacios O."/>
            <person name="Fernandez-Garcia L."/>
            <person name="Ambroa A."/>
            <person name="Lopez M."/>
            <person name="Ortiz-Cartagena C."/>
            <person name="Fernandez-Cuenca F."/>
            <person name="Oteo J."/>
            <person name="Pascual A."/>
            <person name="Martinez-Martinez L."/>
            <person name="Domingo-Calap P."/>
            <person name="Wood T.K."/>
            <person name="Tomas M."/>
        </authorList>
    </citation>
    <scope>NUCLEOTIDE SEQUENCE [LARGE SCALE GENOMIC DNA]</scope>
</reference>
<dbReference type="EMBL" id="MZ571828">
    <property type="protein sequence ID" value="UEP19063.1"/>
    <property type="molecule type" value="Genomic_DNA"/>
</dbReference>
<organism evidence="1 2">
    <name type="scientific">Klebsiella phage vB_KpnS-VAC35</name>
    <dbReference type="NCBI Taxonomy" id="2866696"/>
    <lineage>
        <taxon>Viruses</taxon>
        <taxon>Duplodnaviria</taxon>
        <taxon>Heunggongvirae</taxon>
        <taxon>Uroviricota</taxon>
        <taxon>Caudoviricetes</taxon>
        <taxon>Demerecviridae</taxon>
        <taxon>Sugarlandvirus</taxon>
        <taxon>Sugarlandvirus VAC35</taxon>
    </lineage>
</organism>
<protein>
    <submittedName>
        <fullName evidence="1">Uncharacterized protein</fullName>
    </submittedName>
</protein>
<evidence type="ECO:0000313" key="1">
    <source>
        <dbReference type="EMBL" id="UEP19063.1"/>
    </source>
</evidence>
<accession>A0AAE8YFU0</accession>
<keyword evidence="2" id="KW-1185">Reference proteome</keyword>
<dbReference type="Proteomes" id="UP000828386">
    <property type="component" value="Segment"/>
</dbReference>